<dbReference type="GO" id="GO:0045332">
    <property type="term" value="P:phospholipid translocation"/>
    <property type="evidence" value="ECO:0007669"/>
    <property type="project" value="TreeGrafter"/>
</dbReference>
<feature type="binding site" evidence="16">
    <location>
        <position position="374"/>
    </location>
    <ligand>
        <name>ATP</name>
        <dbReference type="ChEBI" id="CHEBI:30616"/>
    </ligand>
</feature>
<dbReference type="GO" id="GO:0005886">
    <property type="term" value="C:plasma membrane"/>
    <property type="evidence" value="ECO:0007669"/>
    <property type="project" value="TreeGrafter"/>
</dbReference>
<dbReference type="SUPFAM" id="SSF81653">
    <property type="entry name" value="Calcium ATPase, transduction domain A"/>
    <property type="match status" value="1"/>
</dbReference>
<dbReference type="AlphaFoldDB" id="A0AAD2D2T8"/>
<evidence type="ECO:0000256" key="17">
    <source>
        <dbReference type="PIRSR" id="PIRSR606539-3"/>
    </source>
</evidence>
<comment type="caution">
    <text evidence="22">The sequence shown here is derived from an EMBL/GenBank/DDBJ whole genome shotgun (WGS) entry which is preliminary data.</text>
</comment>
<feature type="transmembrane region" description="Helical" evidence="18">
    <location>
        <begin position="828"/>
        <end position="850"/>
    </location>
</feature>
<dbReference type="InterPro" id="IPR006539">
    <property type="entry name" value="P-type_ATPase_IV"/>
</dbReference>
<feature type="binding site" evidence="16">
    <location>
        <position position="771"/>
    </location>
    <ligand>
        <name>ATP</name>
        <dbReference type="ChEBI" id="CHEBI:30616"/>
    </ligand>
</feature>
<feature type="binding site" evidence="16">
    <location>
        <position position="747"/>
    </location>
    <ligand>
        <name>ATP</name>
        <dbReference type="ChEBI" id="CHEBI:30616"/>
    </ligand>
</feature>
<evidence type="ECO:0000256" key="4">
    <source>
        <dbReference type="ARBA" id="ARBA00022448"/>
    </source>
</evidence>
<keyword evidence="13 18" id="KW-0472">Membrane</keyword>
<evidence type="ECO:0000256" key="3">
    <source>
        <dbReference type="ARBA" id="ARBA00008109"/>
    </source>
</evidence>
<dbReference type="Gene3D" id="2.70.150.10">
    <property type="entry name" value="Calcium-transporting ATPase, cytoplasmic transduction domain A"/>
    <property type="match status" value="1"/>
</dbReference>
<evidence type="ECO:0000259" key="21">
    <source>
        <dbReference type="Pfam" id="PF16212"/>
    </source>
</evidence>
<feature type="active site" description="4-aspartylphosphate intermediate" evidence="15">
    <location>
        <position position="374"/>
    </location>
</feature>
<dbReference type="PANTHER" id="PTHR24092:SF5">
    <property type="entry name" value="PHOSPHOLIPID-TRANSPORTING ATPASE"/>
    <property type="match status" value="1"/>
</dbReference>
<dbReference type="InterPro" id="IPR001757">
    <property type="entry name" value="P_typ_ATPase"/>
</dbReference>
<dbReference type="EMBL" id="CAMPGE010019209">
    <property type="protein sequence ID" value="CAI2377558.1"/>
    <property type="molecule type" value="Genomic_DNA"/>
</dbReference>
<dbReference type="InterPro" id="IPR044492">
    <property type="entry name" value="P_typ_ATPase_HD_dom"/>
</dbReference>
<keyword evidence="11 18" id="KW-1133">Transmembrane helix</keyword>
<name>A0AAD2D2T8_EUPCR</name>
<feature type="binding site" evidence="16">
    <location>
        <position position="547"/>
    </location>
    <ligand>
        <name>ATP</name>
        <dbReference type="ChEBI" id="CHEBI:30616"/>
    </ligand>
</feature>
<dbReference type="Gene3D" id="3.40.1110.10">
    <property type="entry name" value="Calcium-transporting ATPase, cytoplasmic domain N"/>
    <property type="match status" value="1"/>
</dbReference>
<feature type="transmembrane region" description="Helical" evidence="18">
    <location>
        <begin position="84"/>
        <end position="106"/>
    </location>
</feature>
<keyword evidence="12" id="KW-0445">Lipid transport</keyword>
<dbReference type="GO" id="GO:0016887">
    <property type="term" value="F:ATP hydrolysis activity"/>
    <property type="evidence" value="ECO:0007669"/>
    <property type="project" value="InterPro"/>
</dbReference>
<keyword evidence="7 16" id="KW-0547">Nucleotide-binding</keyword>
<evidence type="ECO:0000256" key="9">
    <source>
        <dbReference type="ARBA" id="ARBA00022842"/>
    </source>
</evidence>
<evidence type="ECO:0000256" key="5">
    <source>
        <dbReference type="ARBA" id="ARBA00022692"/>
    </source>
</evidence>
<evidence type="ECO:0000256" key="15">
    <source>
        <dbReference type="PIRSR" id="PIRSR606539-1"/>
    </source>
</evidence>
<feature type="binding site" evidence="16">
    <location>
        <position position="481"/>
    </location>
    <ligand>
        <name>ATP</name>
        <dbReference type="ChEBI" id="CHEBI:30616"/>
    </ligand>
</feature>
<feature type="transmembrane region" description="Helical" evidence="18">
    <location>
        <begin position="987"/>
        <end position="1006"/>
    </location>
</feature>
<dbReference type="InterPro" id="IPR018303">
    <property type="entry name" value="ATPase_P-typ_P_site"/>
</dbReference>
<dbReference type="GO" id="GO:0006897">
    <property type="term" value="P:endocytosis"/>
    <property type="evidence" value="ECO:0007669"/>
    <property type="project" value="TreeGrafter"/>
</dbReference>
<feature type="domain" description="P-type ATPase C-terminal" evidence="21">
    <location>
        <begin position="794"/>
        <end position="1014"/>
    </location>
</feature>
<dbReference type="Pfam" id="PF13246">
    <property type="entry name" value="Cation_ATPase"/>
    <property type="match status" value="1"/>
</dbReference>
<evidence type="ECO:0000256" key="16">
    <source>
        <dbReference type="PIRSR" id="PIRSR606539-2"/>
    </source>
</evidence>
<evidence type="ECO:0000256" key="14">
    <source>
        <dbReference type="ARBA" id="ARBA00034036"/>
    </source>
</evidence>
<dbReference type="GO" id="GO:0140326">
    <property type="term" value="F:ATPase-coupled intramembrane lipid transporter activity"/>
    <property type="evidence" value="ECO:0007669"/>
    <property type="project" value="UniProtKB-EC"/>
</dbReference>
<dbReference type="SUPFAM" id="SSF81660">
    <property type="entry name" value="Metal cation-transporting ATPase, ATP-binding domain N"/>
    <property type="match status" value="1"/>
</dbReference>
<evidence type="ECO:0000256" key="7">
    <source>
        <dbReference type="ARBA" id="ARBA00022741"/>
    </source>
</evidence>
<dbReference type="InterPro" id="IPR023299">
    <property type="entry name" value="ATPase_P-typ_cyto_dom_N"/>
</dbReference>
<dbReference type="PROSITE" id="PS00154">
    <property type="entry name" value="ATPASE_E1_E2"/>
    <property type="match status" value="1"/>
</dbReference>
<feature type="binding site" evidence="17">
    <location>
        <position position="374"/>
    </location>
    <ligand>
        <name>Mg(2+)</name>
        <dbReference type="ChEBI" id="CHEBI:18420"/>
    </ligand>
</feature>
<sequence>MPLNQKKKKSFWSCCGGGEDEDVRVMHLSGETFPRRFPSNKINNTKYNILNFIPKVLYNEFKFFFNLFFLLIALSQFIEPLRVGFLFTYVAPLVMVLAITMIKEAIDDFARFRRDKAINLACYRVFEKGVWKDLYSKNLKVGHLVKVNQNERVPADLICCYTTEPKGTVFIRTDQLDGETDWKLRRAIGFIQNKAEPDNIPSLMGEVVANPPTNKIYDFQGYYENRVQNVKEPLNLEHTLWNNTVLASSGYIIGMVVYTGKQTRSAMNSKSPSSKVGKVDSEINRLSKILFIMMVIMAGTIIILDGLTGMFYIKFFRFLLLLSSIIPISLRVNLDMAKIWYSYSIDNDKAIPETKTRNSNIPEELGRIQWLLSDKTGTLTQNEMELKKINLEYMNFTQDNMEDAAELLRQNCNKYDGPLGDCDQAMIDANGGMKKQLKMKKRRDPEYSVRDFFTALGVCHNVTPAYNNDGELEYQASSPDEVALVKFVEKMGLELIERDEDSMSLKNPTGIKEKYTVLANFPFSSETKRMGIIVKHDTSGKYIFYLKGAEVVIEDKVQANQRTVVKEHCENLSMEGLRTLVICQKIISEDEYKEWKREYNEAQASLQNRDANVQEVIEQLEENMELLGVTGVEDKLQKNVQITIESFRNAGINVWMLTGDKVETAICIAISAGLKNKAQRFKFLKEIKDKDAIEKAINEGGEHNTCLVVDGTTLDTCLKSEFTERRFIDYASKCPAVLVCRCSPTQKAIITRRMKEFCNKTVASVGDGGNDVAMIQESNVGIGIVGKEGLQASLAADFSITQFSHLRDLVLWHGRLSYKRTASLAQFVIHRGLIISVIQAVFSIVFYFVAIPIYNGYLMLGYATIYTSLPVFTLVFDTDTDKDSVINFPPLYKTLQKGRLLTFKTFLIWTSKSLYQGAVILMFSVQFFNDSFVNIVTITFSALIIIELLNVYTEINRFDSKMFLVLFCTGAIYFLTIIIFRRYFNTAYIDFIFLVKVLLIVTIAWLPLHIIKKVIELCDPSEHQKL</sequence>
<feature type="binding site" evidence="16">
    <location>
        <position position="523"/>
    </location>
    <ligand>
        <name>ATP</name>
        <dbReference type="ChEBI" id="CHEBI:30616"/>
    </ligand>
</feature>
<feature type="binding site" evidence="17">
    <location>
        <position position="771"/>
    </location>
    <ligand>
        <name>Mg(2+)</name>
        <dbReference type="ChEBI" id="CHEBI:18420"/>
    </ligand>
</feature>
<dbReference type="Gene3D" id="3.40.50.1000">
    <property type="entry name" value="HAD superfamily/HAD-like"/>
    <property type="match status" value="1"/>
</dbReference>
<keyword evidence="4" id="KW-0813">Transport</keyword>
<feature type="coiled-coil region" evidence="19">
    <location>
        <begin position="585"/>
        <end position="623"/>
    </location>
</feature>
<comment type="subcellular location">
    <subcellularLocation>
        <location evidence="2">Endomembrane system</location>
        <topology evidence="2">Multi-pass membrane protein</topology>
    </subcellularLocation>
    <subcellularLocation>
        <location evidence="18">Membrane</location>
        <topology evidence="18">Multi-pass membrane protein</topology>
    </subcellularLocation>
</comment>
<comment type="cofactor">
    <cofactor evidence="1 17">
        <name>Mg(2+)</name>
        <dbReference type="ChEBI" id="CHEBI:18420"/>
    </cofactor>
</comment>
<evidence type="ECO:0000256" key="6">
    <source>
        <dbReference type="ARBA" id="ARBA00022723"/>
    </source>
</evidence>
<dbReference type="GO" id="GO:0005524">
    <property type="term" value="F:ATP binding"/>
    <property type="evidence" value="ECO:0007669"/>
    <property type="project" value="UniProtKB-UniRule"/>
</dbReference>
<dbReference type="InterPro" id="IPR036412">
    <property type="entry name" value="HAD-like_sf"/>
</dbReference>
<organism evidence="22 23">
    <name type="scientific">Euplotes crassus</name>
    <dbReference type="NCBI Taxonomy" id="5936"/>
    <lineage>
        <taxon>Eukaryota</taxon>
        <taxon>Sar</taxon>
        <taxon>Alveolata</taxon>
        <taxon>Ciliophora</taxon>
        <taxon>Intramacronucleata</taxon>
        <taxon>Spirotrichea</taxon>
        <taxon>Hypotrichia</taxon>
        <taxon>Euplotida</taxon>
        <taxon>Euplotidae</taxon>
        <taxon>Moneuplotes</taxon>
    </lineage>
</organism>
<feature type="binding site" evidence="16">
    <location>
        <position position="375"/>
    </location>
    <ligand>
        <name>ATP</name>
        <dbReference type="ChEBI" id="CHEBI:30616"/>
    </ligand>
</feature>
<dbReference type="SFLD" id="SFLDS00003">
    <property type="entry name" value="Haloacid_Dehalogenase"/>
    <property type="match status" value="1"/>
</dbReference>
<dbReference type="EC" id="7.6.2.1" evidence="18"/>
<feature type="binding site" evidence="16">
    <location>
        <position position="770"/>
    </location>
    <ligand>
        <name>ATP</name>
        <dbReference type="ChEBI" id="CHEBI:30616"/>
    </ligand>
</feature>
<dbReference type="GO" id="GO:0006890">
    <property type="term" value="P:retrograde vesicle-mediated transport, Golgi to endoplasmic reticulum"/>
    <property type="evidence" value="ECO:0007669"/>
    <property type="project" value="TreeGrafter"/>
</dbReference>
<feature type="transmembrane region" description="Helical" evidence="18">
    <location>
        <begin position="61"/>
        <end position="78"/>
    </location>
</feature>
<feature type="binding site" evidence="16">
    <location>
        <position position="741"/>
    </location>
    <ligand>
        <name>ATP</name>
        <dbReference type="ChEBI" id="CHEBI:30616"/>
    </ligand>
</feature>
<evidence type="ECO:0000313" key="22">
    <source>
        <dbReference type="EMBL" id="CAI2377558.1"/>
    </source>
</evidence>
<keyword evidence="10 18" id="KW-1278">Translocase</keyword>
<dbReference type="InterPro" id="IPR032631">
    <property type="entry name" value="P-type_ATPase_N"/>
</dbReference>
<protein>
    <recommendedName>
        <fullName evidence="18">Phospholipid-transporting ATPase</fullName>
        <ecNumber evidence="18">7.6.2.1</ecNumber>
    </recommendedName>
</protein>
<feature type="transmembrane region" description="Helical" evidence="18">
    <location>
        <begin position="856"/>
        <end position="876"/>
    </location>
</feature>
<dbReference type="InterPro" id="IPR023298">
    <property type="entry name" value="ATPase_P-typ_TM_dom_sf"/>
</dbReference>
<comment type="catalytic activity">
    <reaction evidence="14 18">
        <text>ATP + H2O + phospholipidSide 1 = ADP + phosphate + phospholipidSide 2.</text>
        <dbReference type="EC" id="7.6.2.1"/>
    </reaction>
</comment>
<feature type="binding site" evidence="17">
    <location>
        <position position="376"/>
    </location>
    <ligand>
        <name>Mg(2+)</name>
        <dbReference type="ChEBI" id="CHEBI:18420"/>
    </ligand>
</feature>
<feature type="binding site" evidence="16">
    <location>
        <position position="578"/>
    </location>
    <ligand>
        <name>ATP</name>
        <dbReference type="ChEBI" id="CHEBI:30616"/>
    </ligand>
</feature>
<dbReference type="NCBIfam" id="TIGR01494">
    <property type="entry name" value="ATPase_P-type"/>
    <property type="match status" value="2"/>
</dbReference>
<dbReference type="InterPro" id="IPR032630">
    <property type="entry name" value="P_typ_ATPase_c"/>
</dbReference>
<keyword evidence="5 18" id="KW-0812">Transmembrane</keyword>
<dbReference type="GO" id="GO:0000287">
    <property type="term" value="F:magnesium ion binding"/>
    <property type="evidence" value="ECO:0007669"/>
    <property type="project" value="UniProtKB-UniRule"/>
</dbReference>
<feature type="transmembrane region" description="Helical" evidence="18">
    <location>
        <begin position="931"/>
        <end position="951"/>
    </location>
</feature>
<dbReference type="PANTHER" id="PTHR24092">
    <property type="entry name" value="PROBABLE PHOSPHOLIPID-TRANSPORTING ATPASE"/>
    <property type="match status" value="1"/>
</dbReference>
<dbReference type="InterPro" id="IPR008250">
    <property type="entry name" value="ATPase_P-typ_transduc_dom_A_sf"/>
</dbReference>
<dbReference type="Pfam" id="PF16212">
    <property type="entry name" value="PhoLip_ATPase_C"/>
    <property type="match status" value="1"/>
</dbReference>
<evidence type="ECO:0000256" key="12">
    <source>
        <dbReference type="ARBA" id="ARBA00023055"/>
    </source>
</evidence>
<dbReference type="InterPro" id="IPR023214">
    <property type="entry name" value="HAD_sf"/>
</dbReference>
<feature type="binding site" evidence="17">
    <location>
        <position position="767"/>
    </location>
    <ligand>
        <name>Mg(2+)</name>
        <dbReference type="ChEBI" id="CHEBI:18420"/>
    </ligand>
</feature>
<dbReference type="Proteomes" id="UP001295684">
    <property type="component" value="Unassembled WGS sequence"/>
</dbReference>
<dbReference type="Pfam" id="PF16209">
    <property type="entry name" value="PhoLip_ATPase_N"/>
    <property type="match status" value="1"/>
</dbReference>
<dbReference type="GO" id="GO:0005802">
    <property type="term" value="C:trans-Golgi network"/>
    <property type="evidence" value="ECO:0007669"/>
    <property type="project" value="TreeGrafter"/>
</dbReference>
<feature type="binding site" evidence="16">
    <location>
        <position position="660"/>
    </location>
    <ligand>
        <name>ATP</name>
        <dbReference type="ChEBI" id="CHEBI:30616"/>
    </ligand>
</feature>
<evidence type="ECO:0000256" key="19">
    <source>
        <dbReference type="SAM" id="Coils"/>
    </source>
</evidence>
<dbReference type="NCBIfam" id="TIGR01652">
    <property type="entry name" value="ATPase-Plipid"/>
    <property type="match status" value="1"/>
</dbReference>
<evidence type="ECO:0000256" key="1">
    <source>
        <dbReference type="ARBA" id="ARBA00001946"/>
    </source>
</evidence>
<evidence type="ECO:0000259" key="20">
    <source>
        <dbReference type="Pfam" id="PF16209"/>
    </source>
</evidence>
<feature type="domain" description="P-type ATPase N-terminal" evidence="20">
    <location>
        <begin position="35"/>
        <end position="87"/>
    </location>
</feature>
<evidence type="ECO:0000313" key="23">
    <source>
        <dbReference type="Proteomes" id="UP001295684"/>
    </source>
</evidence>
<dbReference type="SUPFAM" id="SSF81665">
    <property type="entry name" value="Calcium ATPase, transmembrane domain M"/>
    <property type="match status" value="1"/>
</dbReference>
<dbReference type="GO" id="GO:0005768">
    <property type="term" value="C:endosome"/>
    <property type="evidence" value="ECO:0007669"/>
    <property type="project" value="TreeGrafter"/>
</dbReference>
<evidence type="ECO:0000256" key="10">
    <source>
        <dbReference type="ARBA" id="ARBA00022967"/>
    </source>
</evidence>
<proteinExistence type="inferred from homology"/>
<keyword evidence="8 16" id="KW-0067">ATP-binding</keyword>
<evidence type="ECO:0000256" key="13">
    <source>
        <dbReference type="ARBA" id="ARBA00023136"/>
    </source>
</evidence>
<accession>A0AAD2D2T8</accession>
<feature type="binding site" evidence="16">
    <location>
        <position position="376"/>
    </location>
    <ligand>
        <name>ATP</name>
        <dbReference type="ChEBI" id="CHEBI:30616"/>
    </ligand>
</feature>
<reference evidence="22" key="1">
    <citation type="submission" date="2023-07" db="EMBL/GenBank/DDBJ databases">
        <authorList>
            <consortium name="AG Swart"/>
            <person name="Singh M."/>
            <person name="Singh A."/>
            <person name="Seah K."/>
            <person name="Emmerich C."/>
        </authorList>
    </citation>
    <scope>NUCLEOTIDE SEQUENCE</scope>
    <source>
        <strain evidence="22">DP1</strain>
    </source>
</reference>
<dbReference type="FunFam" id="3.40.50.1000:FF:000009">
    <property type="entry name" value="Phospholipid-transporting ATPase"/>
    <property type="match status" value="1"/>
</dbReference>
<keyword evidence="19" id="KW-0175">Coiled coil</keyword>
<dbReference type="SUPFAM" id="SSF56784">
    <property type="entry name" value="HAD-like"/>
    <property type="match status" value="1"/>
</dbReference>
<keyword evidence="6 17" id="KW-0479">Metal-binding</keyword>
<feature type="transmembrane region" description="Helical" evidence="18">
    <location>
        <begin position="963"/>
        <end position="981"/>
    </location>
</feature>
<keyword evidence="23" id="KW-1185">Reference proteome</keyword>
<comment type="similarity">
    <text evidence="3 18">Belongs to the cation transport ATPase (P-type) (TC 3.A.3) family. Type IV subfamily.</text>
</comment>
<evidence type="ECO:0000256" key="18">
    <source>
        <dbReference type="RuleBase" id="RU362033"/>
    </source>
</evidence>
<evidence type="ECO:0000256" key="11">
    <source>
        <dbReference type="ARBA" id="ARBA00022989"/>
    </source>
</evidence>
<dbReference type="PRINTS" id="PR00119">
    <property type="entry name" value="CATATPASE"/>
</dbReference>
<gene>
    <name evidence="22" type="ORF">ECRASSUSDP1_LOCUS18946</name>
</gene>
<feature type="binding site" evidence="16">
    <location>
        <position position="658"/>
    </location>
    <ligand>
        <name>ATP</name>
        <dbReference type="ChEBI" id="CHEBI:30616"/>
    </ligand>
</feature>
<keyword evidence="9 17" id="KW-0460">Magnesium</keyword>
<evidence type="ECO:0000256" key="8">
    <source>
        <dbReference type="ARBA" id="ARBA00022840"/>
    </source>
</evidence>
<dbReference type="SFLD" id="SFLDG00002">
    <property type="entry name" value="C1.7:_P-type_atpase_like"/>
    <property type="match status" value="1"/>
</dbReference>
<evidence type="ECO:0000256" key="2">
    <source>
        <dbReference type="ARBA" id="ARBA00004127"/>
    </source>
</evidence>
<feature type="binding site" evidence="16">
    <location>
        <position position="659"/>
    </location>
    <ligand>
        <name>ATP</name>
        <dbReference type="ChEBI" id="CHEBI:30616"/>
    </ligand>
</feature>
<dbReference type="SFLD" id="SFLDF00027">
    <property type="entry name" value="p-type_atpase"/>
    <property type="match status" value="1"/>
</dbReference>
<feature type="transmembrane region" description="Helical" evidence="18">
    <location>
        <begin position="289"/>
        <end position="309"/>
    </location>
</feature>